<evidence type="ECO:0000256" key="4">
    <source>
        <dbReference type="PIRSR" id="PIRSR000097-1"/>
    </source>
</evidence>
<dbReference type="SUPFAM" id="SSF51430">
    <property type="entry name" value="NAD(P)-linked oxidoreductase"/>
    <property type="match status" value="1"/>
</dbReference>
<evidence type="ECO:0000256" key="6">
    <source>
        <dbReference type="PIRSR" id="PIRSR000097-3"/>
    </source>
</evidence>
<evidence type="ECO:0000256" key="5">
    <source>
        <dbReference type="PIRSR" id="PIRSR000097-2"/>
    </source>
</evidence>
<reference evidence="8 9" key="1">
    <citation type="journal article" date="1992" name="Lakartidningen">
        <title>[Penicillin V and not amoxicillin is the first choice preparation in acute otitis].</title>
        <authorList>
            <person name="Kamme C."/>
            <person name="Lundgren K."/>
            <person name="Prellner K."/>
        </authorList>
    </citation>
    <scope>NUCLEOTIDE SEQUENCE [LARGE SCALE GENOMIC DNA]</scope>
    <source>
        <strain evidence="8 9">W1</strain>
    </source>
</reference>
<dbReference type="PROSITE" id="PS00798">
    <property type="entry name" value="ALDOKETO_REDUCTASE_1"/>
    <property type="match status" value="1"/>
</dbReference>
<dbReference type="AlphaFoldDB" id="A0A5C8CDC5"/>
<dbReference type="RefSeq" id="WP_147759103.1">
    <property type="nucleotide sequence ID" value="NZ_SAXT01000007.1"/>
</dbReference>
<feature type="binding site" evidence="5">
    <location>
        <position position="106"/>
    </location>
    <ligand>
        <name>substrate</name>
    </ligand>
</feature>
<comment type="caution">
    <text evidence="8">The sequence shown here is derived from an EMBL/GenBank/DDBJ whole genome shotgun (WGS) entry which is preliminary data.</text>
</comment>
<evidence type="ECO:0000256" key="2">
    <source>
        <dbReference type="ARBA" id="ARBA00022857"/>
    </source>
</evidence>
<gene>
    <name evidence="8" type="ORF">EPJ80_11595</name>
</gene>
<dbReference type="PROSITE" id="PS00063">
    <property type="entry name" value="ALDOKETO_REDUCTASE_3"/>
    <property type="match status" value="1"/>
</dbReference>
<organism evidence="8 9">
    <name type="scientific">Brachyspira aalborgi</name>
    <dbReference type="NCBI Taxonomy" id="29522"/>
    <lineage>
        <taxon>Bacteria</taxon>
        <taxon>Pseudomonadati</taxon>
        <taxon>Spirochaetota</taxon>
        <taxon>Spirochaetia</taxon>
        <taxon>Brachyspirales</taxon>
        <taxon>Brachyspiraceae</taxon>
        <taxon>Brachyspira</taxon>
    </lineage>
</organism>
<dbReference type="CDD" id="cd19133">
    <property type="entry name" value="AKR_AKR5F1"/>
    <property type="match status" value="1"/>
</dbReference>
<keyword evidence="2" id="KW-0521">NADP</keyword>
<evidence type="ECO:0000313" key="9">
    <source>
        <dbReference type="Proteomes" id="UP000325116"/>
    </source>
</evidence>
<evidence type="ECO:0000259" key="7">
    <source>
        <dbReference type="Pfam" id="PF00248"/>
    </source>
</evidence>
<dbReference type="InterPro" id="IPR018170">
    <property type="entry name" value="Aldo/ket_reductase_CS"/>
</dbReference>
<dbReference type="PIRSF" id="PIRSF000097">
    <property type="entry name" value="AKR"/>
    <property type="match status" value="1"/>
</dbReference>
<dbReference type="Gene3D" id="3.20.20.100">
    <property type="entry name" value="NADP-dependent oxidoreductase domain"/>
    <property type="match status" value="1"/>
</dbReference>
<dbReference type="Pfam" id="PF00248">
    <property type="entry name" value="Aldo_ket_red"/>
    <property type="match status" value="1"/>
</dbReference>
<evidence type="ECO:0000256" key="3">
    <source>
        <dbReference type="ARBA" id="ARBA00023002"/>
    </source>
</evidence>
<evidence type="ECO:0000313" key="8">
    <source>
        <dbReference type="EMBL" id="TXJ10966.1"/>
    </source>
</evidence>
<accession>A0A5C8CDC5</accession>
<dbReference type="PANTHER" id="PTHR43827:SF3">
    <property type="entry name" value="NADP-DEPENDENT OXIDOREDUCTASE DOMAIN-CONTAINING PROTEIN"/>
    <property type="match status" value="1"/>
</dbReference>
<dbReference type="FunFam" id="3.20.20.100:FF:000015">
    <property type="entry name" value="Oxidoreductase, aldo/keto reductase family"/>
    <property type="match status" value="1"/>
</dbReference>
<sequence length="278" mass="32534">MEFVKLNNGVKMPKLGYGVFQIYGKQCEQCVLDALEVGYRLIDTAQAYYNEEFVGNAIKQSQITRSEIFITTKVWVSEHNYEKAKKSIEKSMEKLQVDYVDLVLIHQALGDYYSAYRAMIDLYKEGKIKAIGISNFSSERMADLTQFNEVVPAVNQVETHPFFQQYELNSWMKKLNIQHEAWGPLAQHRIKEIINNEIFKKCAKKYGKTETQIALRWLMQRDIVAIPKTANKERMKENFDIFDFSLDKAEMEQIRSLDENKSMWLEYNDPNIVEMAMS</sequence>
<evidence type="ECO:0000256" key="1">
    <source>
        <dbReference type="ARBA" id="ARBA00007905"/>
    </source>
</evidence>
<keyword evidence="3" id="KW-0560">Oxidoreductase</keyword>
<dbReference type="InterPro" id="IPR023210">
    <property type="entry name" value="NADP_OxRdtase_dom"/>
</dbReference>
<dbReference type="InterPro" id="IPR036812">
    <property type="entry name" value="NAD(P)_OxRdtase_dom_sf"/>
</dbReference>
<feature type="active site" description="Proton donor" evidence="4">
    <location>
        <position position="48"/>
    </location>
</feature>
<dbReference type="GO" id="GO:0016616">
    <property type="term" value="F:oxidoreductase activity, acting on the CH-OH group of donors, NAD or NADP as acceptor"/>
    <property type="evidence" value="ECO:0007669"/>
    <property type="project" value="UniProtKB-ARBA"/>
</dbReference>
<dbReference type="PANTHER" id="PTHR43827">
    <property type="entry name" value="2,5-DIKETO-D-GLUCONIC ACID REDUCTASE"/>
    <property type="match status" value="1"/>
</dbReference>
<dbReference type="EMBL" id="SAXT01000007">
    <property type="protein sequence ID" value="TXJ10966.1"/>
    <property type="molecule type" value="Genomic_DNA"/>
</dbReference>
<dbReference type="PRINTS" id="PR00069">
    <property type="entry name" value="ALDKETRDTASE"/>
</dbReference>
<feature type="site" description="Lowers pKa of active site Tyr" evidence="6">
    <location>
        <position position="73"/>
    </location>
</feature>
<comment type="similarity">
    <text evidence="1">Belongs to the aldo/keto reductase family.</text>
</comment>
<feature type="domain" description="NADP-dependent oxidoreductase" evidence="7">
    <location>
        <begin position="28"/>
        <end position="258"/>
    </location>
</feature>
<protein>
    <submittedName>
        <fullName evidence="8">Aldo/keto reductase</fullName>
    </submittedName>
</protein>
<name>A0A5C8CDC5_9SPIR</name>
<proteinExistence type="inferred from homology"/>
<dbReference type="Proteomes" id="UP000325116">
    <property type="component" value="Unassembled WGS sequence"/>
</dbReference>
<dbReference type="InterPro" id="IPR020471">
    <property type="entry name" value="AKR"/>
</dbReference>
<dbReference type="PROSITE" id="PS00062">
    <property type="entry name" value="ALDOKETO_REDUCTASE_2"/>
    <property type="match status" value="1"/>
</dbReference>